<evidence type="ECO:0000313" key="2">
    <source>
        <dbReference type="EMBL" id="KAF8819845.1"/>
    </source>
</evidence>
<feature type="region of interest" description="Disordered" evidence="1">
    <location>
        <begin position="538"/>
        <end position="565"/>
    </location>
</feature>
<dbReference type="EMBL" id="JADAQX010000581">
    <property type="protein sequence ID" value="KAF8819845.1"/>
    <property type="molecule type" value="Genomic_DNA"/>
</dbReference>
<gene>
    <name evidence="2" type="ORF">IE077_004599</name>
</gene>
<name>A0ABQ7J792_9APIC</name>
<dbReference type="Proteomes" id="UP000823046">
    <property type="component" value="Unassembled WGS sequence"/>
</dbReference>
<evidence type="ECO:0000256" key="1">
    <source>
        <dbReference type="SAM" id="MobiDB-lite"/>
    </source>
</evidence>
<comment type="caution">
    <text evidence="2">The sequence shown here is derived from an EMBL/GenBank/DDBJ whole genome shotgun (WGS) entry which is preliminary data.</text>
</comment>
<evidence type="ECO:0000313" key="3">
    <source>
        <dbReference type="Proteomes" id="UP000823046"/>
    </source>
</evidence>
<reference evidence="2 3" key="1">
    <citation type="journal article" date="2020" name="bioRxiv">
        <title>Metabolic contributions of an alphaproteobacterial endosymbiont in the apicomplexan Cardiosporidium cionae.</title>
        <authorList>
            <person name="Hunter E.S."/>
            <person name="Paight C.J."/>
            <person name="Lane C.E."/>
        </authorList>
    </citation>
    <scope>NUCLEOTIDE SEQUENCE [LARGE SCALE GENOMIC DNA]</scope>
    <source>
        <strain evidence="2">ESH_2018</strain>
    </source>
</reference>
<sequence>MNTPIPPNYDFLNDFSLACVDINPSFSIKNTTVVLAFLESSDARTFRSLIRKVPRVLGFKWKADFIAETLLACALIGHTDGKVYQRMSQYLQHSRIDQISTPTLLCDLVAALVKIQRSEITLFHQIVKRAAQQPSFLHMEHLISLARFFKSESNSKSESNTKFESNSKSEDFSLLHFISPELMALMTIPLRYDQLKECSPSAVTYLPLIVHAWCVAAYEIHAFIPLLQCLVDVISHSSECLQRPPSFYQDKDKSWAKILENQTESLGHHVTPTACSLSNISSLLHTPFKTLPMSVDEAVILLRGMDQLRLRSEEILVAVAEAIITHWRAVQAAHLPTLLHAFGNLNFTTESLMSLLETLVLKYATFLNEDEVLSCLWGSYTCGFTGESPAFQSLLMCFSHRSKDIEPIALGILQILAMCLRIDGREVSHRCRIPAAVARFCKYIETEFAWSPTSLSTGMPPYRMQAISQSLKKRKIPHYQNHPFYPFIIPIAIPDIISSSLGGAAAMTSPSAARYSQDWTVHEMKTCMIDSTSEQKSLCASPSETPCDDALDRPLSSSHSPLDVDSPSLKLPLKISFSHIDGTVEMDAP</sequence>
<proteinExistence type="predicted"/>
<keyword evidence="3" id="KW-1185">Reference proteome</keyword>
<protein>
    <submittedName>
        <fullName evidence="2">Uncharacterized protein</fullName>
    </submittedName>
</protein>
<accession>A0ABQ7J792</accession>
<organism evidence="2 3">
    <name type="scientific">Cardiosporidium cionae</name>
    <dbReference type="NCBI Taxonomy" id="476202"/>
    <lineage>
        <taxon>Eukaryota</taxon>
        <taxon>Sar</taxon>
        <taxon>Alveolata</taxon>
        <taxon>Apicomplexa</taxon>
        <taxon>Aconoidasida</taxon>
        <taxon>Nephromycida</taxon>
        <taxon>Cardiosporidium</taxon>
    </lineage>
</organism>